<dbReference type="InterPro" id="IPR029058">
    <property type="entry name" value="AB_hydrolase_fold"/>
</dbReference>
<organism evidence="3 4">
    <name type="scientific">Moniliophthora roreri</name>
    <name type="common">Frosty pod rot fungus</name>
    <name type="synonym">Monilia roreri</name>
    <dbReference type="NCBI Taxonomy" id="221103"/>
    <lineage>
        <taxon>Eukaryota</taxon>
        <taxon>Fungi</taxon>
        <taxon>Dikarya</taxon>
        <taxon>Basidiomycota</taxon>
        <taxon>Agaricomycotina</taxon>
        <taxon>Agaricomycetes</taxon>
        <taxon>Agaricomycetidae</taxon>
        <taxon>Agaricales</taxon>
        <taxon>Marasmiineae</taxon>
        <taxon>Marasmiaceae</taxon>
        <taxon>Moniliophthora</taxon>
    </lineage>
</organism>
<feature type="compositionally biased region" description="Acidic residues" evidence="1">
    <location>
        <begin position="340"/>
        <end position="355"/>
    </location>
</feature>
<dbReference type="PRINTS" id="PR00412">
    <property type="entry name" value="EPOXHYDRLASE"/>
</dbReference>
<dbReference type="GO" id="GO:0004806">
    <property type="term" value="F:triacylglycerol lipase activity"/>
    <property type="evidence" value="ECO:0007669"/>
    <property type="project" value="TreeGrafter"/>
</dbReference>
<dbReference type="eggNOG" id="ENOG502SJFK">
    <property type="taxonomic scope" value="Eukaryota"/>
</dbReference>
<comment type="caution">
    <text evidence="3">The sequence shown here is derived from an EMBL/GenBank/DDBJ whole genome shotgun (WGS) entry which is preliminary data.</text>
</comment>
<protein>
    <recommendedName>
        <fullName evidence="2">AB hydrolase-1 domain-containing protein</fullName>
    </recommendedName>
</protein>
<dbReference type="PRINTS" id="PR00111">
    <property type="entry name" value="ABHYDROLASE"/>
</dbReference>
<dbReference type="Proteomes" id="UP000054988">
    <property type="component" value="Unassembled WGS sequence"/>
</dbReference>
<dbReference type="AlphaFoldDB" id="A0A0W0F9E6"/>
<feature type="region of interest" description="Disordered" evidence="1">
    <location>
        <begin position="336"/>
        <end position="355"/>
    </location>
</feature>
<dbReference type="InterPro" id="IPR000073">
    <property type="entry name" value="AB_hydrolase_1"/>
</dbReference>
<dbReference type="GO" id="GO:0046503">
    <property type="term" value="P:glycerolipid catabolic process"/>
    <property type="evidence" value="ECO:0007669"/>
    <property type="project" value="TreeGrafter"/>
</dbReference>
<dbReference type="PANTHER" id="PTHR43433:SF5">
    <property type="entry name" value="AB HYDROLASE-1 DOMAIN-CONTAINING PROTEIN"/>
    <property type="match status" value="1"/>
</dbReference>
<accession>A0A0W0F9E6</accession>
<proteinExistence type="predicted"/>
<sequence length="355" mass="39530">MPSVKVESSTGKTDFKYTISTPANASAKSIDKNLPTVLFIPAVYLQRDVFHLQFGDHKLRRFNLVTFDLRGHGETTGDKIPSNYGQEESAEDVVKLMEALKLPACHIVGMSLGSVIALQMAITYPDKVASLFLISSLGLEEPDYVAAARSEIYDYWTQGFGDATSSKIDGTALLDALYGVMQFAFSNKTTSLTTAYATRFLPLAKENWGPKDFDVFRTATVDFFTKRKTYSKEALQSIAQRGIRMKLVHGLDDITYRLEYSVEQEKMFRDAGIDVTLAKVNHAPHFVVGDYGKEVNHILHDFLLECIKPIGKPVPAIPLADSVVSPWDARLREAGWTPEDISDDEDEEEELIVTA</sequence>
<dbReference type="EMBL" id="LATX01002199">
    <property type="protein sequence ID" value="KTB32924.1"/>
    <property type="molecule type" value="Genomic_DNA"/>
</dbReference>
<gene>
    <name evidence="3" type="ORF">WG66_14508</name>
</gene>
<dbReference type="InterPro" id="IPR000639">
    <property type="entry name" value="Epox_hydrolase-like"/>
</dbReference>
<evidence type="ECO:0000259" key="2">
    <source>
        <dbReference type="Pfam" id="PF00561"/>
    </source>
</evidence>
<dbReference type="SUPFAM" id="SSF53474">
    <property type="entry name" value="alpha/beta-Hydrolases"/>
    <property type="match status" value="1"/>
</dbReference>
<evidence type="ECO:0000313" key="4">
    <source>
        <dbReference type="Proteomes" id="UP000054988"/>
    </source>
</evidence>
<name>A0A0W0F9E6_MONRR</name>
<reference evidence="3 4" key="1">
    <citation type="submission" date="2015-12" db="EMBL/GenBank/DDBJ databases">
        <title>Draft genome sequence of Moniliophthora roreri, the causal agent of frosty pod rot of cacao.</title>
        <authorList>
            <person name="Aime M.C."/>
            <person name="Diaz-Valderrama J.R."/>
            <person name="Kijpornyongpan T."/>
            <person name="Phillips-Mora W."/>
        </authorList>
    </citation>
    <scope>NUCLEOTIDE SEQUENCE [LARGE SCALE GENOMIC DNA]</scope>
    <source>
        <strain evidence="3 4">MCA 2952</strain>
    </source>
</reference>
<evidence type="ECO:0000256" key="1">
    <source>
        <dbReference type="SAM" id="MobiDB-lite"/>
    </source>
</evidence>
<dbReference type="PANTHER" id="PTHR43433">
    <property type="entry name" value="HYDROLASE, ALPHA/BETA FOLD FAMILY PROTEIN"/>
    <property type="match status" value="1"/>
</dbReference>
<dbReference type="Pfam" id="PF00561">
    <property type="entry name" value="Abhydrolase_1"/>
    <property type="match status" value="1"/>
</dbReference>
<dbReference type="InterPro" id="IPR050471">
    <property type="entry name" value="AB_hydrolase"/>
</dbReference>
<dbReference type="Gene3D" id="3.40.50.1820">
    <property type="entry name" value="alpha/beta hydrolase"/>
    <property type="match status" value="1"/>
</dbReference>
<feature type="domain" description="AB hydrolase-1" evidence="2">
    <location>
        <begin position="35"/>
        <end position="148"/>
    </location>
</feature>
<evidence type="ECO:0000313" key="3">
    <source>
        <dbReference type="EMBL" id="KTB32924.1"/>
    </source>
</evidence>